<dbReference type="InterPro" id="IPR005835">
    <property type="entry name" value="NTP_transferase_dom"/>
</dbReference>
<keyword evidence="2 8" id="KW-0808">Transferase</keyword>
<dbReference type="STRING" id="1724.GCA_001044175_02340"/>
<proteinExistence type="inferred from homology"/>
<organism evidence="8 9">
    <name type="scientific">Corynebacterium renale</name>
    <dbReference type="NCBI Taxonomy" id="1724"/>
    <lineage>
        <taxon>Bacteria</taxon>
        <taxon>Bacillati</taxon>
        <taxon>Actinomycetota</taxon>
        <taxon>Actinomycetes</taxon>
        <taxon>Mycobacteriales</taxon>
        <taxon>Corynebacteriaceae</taxon>
        <taxon>Corynebacterium</taxon>
    </lineage>
</organism>
<dbReference type="RefSeq" id="WP_048380929.1">
    <property type="nucleotide sequence ID" value="NZ_LDYE01000008.1"/>
</dbReference>
<keyword evidence="3 8" id="KW-0548">Nucleotidyltransferase</keyword>
<dbReference type="OrthoDB" id="9801810at2"/>
<feature type="region of interest" description="Disordered" evidence="5">
    <location>
        <begin position="358"/>
        <end position="379"/>
    </location>
</feature>
<name>A0A2A9DPM3_9CORY</name>
<comment type="similarity">
    <text evidence="1">Belongs to the bacterial/plant glucose-1-phosphate adenylyltransferase family.</text>
</comment>
<dbReference type="EMBL" id="PDJF01000001">
    <property type="protein sequence ID" value="PFG27932.1"/>
    <property type="molecule type" value="Genomic_DNA"/>
</dbReference>
<dbReference type="InterPro" id="IPR011831">
    <property type="entry name" value="ADP-Glc_PPase"/>
</dbReference>
<evidence type="ECO:0000313" key="8">
    <source>
        <dbReference type="EMBL" id="PFG27932.1"/>
    </source>
</evidence>
<feature type="domain" description="Glucose-1-phosphate adenylyltransferase/Bifunctional protein GlmU-like C-terminal hexapeptide" evidence="7">
    <location>
        <begin position="290"/>
        <end position="358"/>
    </location>
</feature>
<comment type="caution">
    <text evidence="8">The sequence shown here is derived from an EMBL/GenBank/DDBJ whole genome shotgun (WGS) entry which is preliminary data.</text>
</comment>
<feature type="domain" description="Nucleotidyl transferase" evidence="6">
    <location>
        <begin position="9"/>
        <end position="262"/>
    </location>
</feature>
<dbReference type="Gene3D" id="3.90.550.10">
    <property type="entry name" value="Spore Coat Polysaccharide Biosynthesis Protein SpsA, Chain A"/>
    <property type="match status" value="1"/>
</dbReference>
<dbReference type="Pfam" id="PF24894">
    <property type="entry name" value="Hexapep_GlmU"/>
    <property type="match status" value="1"/>
</dbReference>
<keyword evidence="4" id="KW-0320">Glycogen biosynthesis</keyword>
<evidence type="ECO:0000256" key="4">
    <source>
        <dbReference type="ARBA" id="ARBA00023056"/>
    </source>
</evidence>
<dbReference type="Proteomes" id="UP000221653">
    <property type="component" value="Unassembled WGS sequence"/>
</dbReference>
<keyword evidence="9" id="KW-1185">Reference proteome</keyword>
<evidence type="ECO:0000256" key="2">
    <source>
        <dbReference type="ARBA" id="ARBA00022679"/>
    </source>
</evidence>
<dbReference type="Gene3D" id="2.160.10.10">
    <property type="entry name" value="Hexapeptide repeat proteins"/>
    <property type="match status" value="1"/>
</dbReference>
<dbReference type="SUPFAM" id="SSF53448">
    <property type="entry name" value="Nucleotide-diphospho-sugar transferases"/>
    <property type="match status" value="1"/>
</dbReference>
<dbReference type="Pfam" id="PF00483">
    <property type="entry name" value="NTP_transferase"/>
    <property type="match status" value="1"/>
</dbReference>
<dbReference type="PANTHER" id="PTHR43523">
    <property type="entry name" value="GLUCOSE-1-PHOSPHATE ADENYLYLTRANSFERASE-RELATED"/>
    <property type="match status" value="1"/>
</dbReference>
<reference evidence="8 9" key="1">
    <citation type="submission" date="2017-10" db="EMBL/GenBank/DDBJ databases">
        <title>Sequencing the genomes of 1000 actinobacteria strains.</title>
        <authorList>
            <person name="Klenk H.-P."/>
        </authorList>
    </citation>
    <scope>NUCLEOTIDE SEQUENCE [LARGE SCALE GENOMIC DNA]</scope>
    <source>
        <strain evidence="8 9">DSM 20688</strain>
    </source>
</reference>
<accession>A0A2A9DPM3</accession>
<dbReference type="InterPro" id="IPR056818">
    <property type="entry name" value="GlmU/GlgC-like_hexapep"/>
</dbReference>
<sequence>MTTPTKTVALILAGGRGSRLSPLTDDRPKPAVRFGAGHRIIDCVLNNLANSGIRDIWLVEQYLPDPLNAHLAQGRPWDLDGTFTGLRILPPEQAETPEDGFSTGNGHALFQQLPDLEKAGVKEVVVASADHIFSLDYGKVLETHRRQAAALTMVTTVLDQDVSRYGVVETDGDLVTNYVYKPENPATNRIATEDFVFDVAALREAIDAEADRADGEDLGDYGETIVPWLVENKQVAHYELEGYWRDIGTLQAYFSAHMDLLDELGPDLNSKSWPWRTNQQAQAAYVGPSARVTDSLVGPGASVRGEVTRSVIGPDVVVEPGATVSNSIVSGATTVPAGAHLESVIVAEGAAVPAERIGETKPGPGNLTILSGDGTRDVE</sequence>
<evidence type="ECO:0000256" key="5">
    <source>
        <dbReference type="SAM" id="MobiDB-lite"/>
    </source>
</evidence>
<dbReference type="GO" id="GO:0008878">
    <property type="term" value="F:glucose-1-phosphate adenylyltransferase activity"/>
    <property type="evidence" value="ECO:0007669"/>
    <property type="project" value="InterPro"/>
</dbReference>
<dbReference type="SUPFAM" id="SSF51161">
    <property type="entry name" value="Trimeric LpxA-like enzymes"/>
    <property type="match status" value="1"/>
</dbReference>
<dbReference type="CDD" id="cd02508">
    <property type="entry name" value="ADP_Glucose_PP"/>
    <property type="match status" value="1"/>
</dbReference>
<protein>
    <submittedName>
        <fullName evidence="8">Glucose-1-phosphate adenylyltransferase</fullName>
    </submittedName>
</protein>
<evidence type="ECO:0000256" key="1">
    <source>
        <dbReference type="ARBA" id="ARBA00010443"/>
    </source>
</evidence>
<evidence type="ECO:0000259" key="6">
    <source>
        <dbReference type="Pfam" id="PF00483"/>
    </source>
</evidence>
<dbReference type="AlphaFoldDB" id="A0A2A9DPM3"/>
<dbReference type="PANTHER" id="PTHR43523:SF2">
    <property type="entry name" value="GLUCOSE-1-PHOSPHATE ADENYLYLTRANSFERASE"/>
    <property type="match status" value="1"/>
</dbReference>
<evidence type="ECO:0000259" key="7">
    <source>
        <dbReference type="Pfam" id="PF24894"/>
    </source>
</evidence>
<evidence type="ECO:0000313" key="9">
    <source>
        <dbReference type="Proteomes" id="UP000221653"/>
    </source>
</evidence>
<dbReference type="GO" id="GO:0005978">
    <property type="term" value="P:glycogen biosynthetic process"/>
    <property type="evidence" value="ECO:0007669"/>
    <property type="project" value="UniProtKB-KW"/>
</dbReference>
<evidence type="ECO:0000256" key="3">
    <source>
        <dbReference type="ARBA" id="ARBA00022695"/>
    </source>
</evidence>
<dbReference type="InterPro" id="IPR011004">
    <property type="entry name" value="Trimer_LpxA-like_sf"/>
</dbReference>
<gene>
    <name evidence="8" type="ORF">ATK06_1014</name>
</gene>
<dbReference type="InterPro" id="IPR029044">
    <property type="entry name" value="Nucleotide-diphossugar_trans"/>
</dbReference>